<dbReference type="SUPFAM" id="SSF53686">
    <property type="entry name" value="Tryptophan synthase beta subunit-like PLP-dependent enzymes"/>
    <property type="match status" value="1"/>
</dbReference>
<comment type="cofactor">
    <cofactor evidence="1">
        <name>pyridoxal 5'-phosphate</name>
        <dbReference type="ChEBI" id="CHEBI:597326"/>
    </cofactor>
</comment>
<sequence length="315" mass="32226">MDLPVTPETIKAAHARIAPHVRRTPLMAADPFAGAHVTFKLELLQHAGSFKTRGAFNTLLGGVVPPAGVTAASGGNHGIATALAARRLGYEARIFVPEISSPVKIAAIRAQGAEVVVGGARYADAQEACDRFAAESGALKIHPYDAVGTLEGQGTVALEWEEDQARLGLAPIETVLVAVGGGGLAAGMAGFWGGRVKVVAVEPEGSRCLHAALEAGEPVDVPVESVAADSLGARRVGALPFAIARAAIDHVALVQDSAIRDAQKRLWADYRIASEPGGAAALAALLSGAYQPRPGERVGVLLCGGNVDPATLATL</sequence>
<evidence type="ECO:0000313" key="5">
    <source>
        <dbReference type="EMBL" id="GGH33425.1"/>
    </source>
</evidence>
<dbReference type="PANTHER" id="PTHR48078:SF6">
    <property type="entry name" value="L-THREONINE DEHYDRATASE CATABOLIC TDCB"/>
    <property type="match status" value="1"/>
</dbReference>
<dbReference type="InterPro" id="IPR036052">
    <property type="entry name" value="TrpB-like_PALP_sf"/>
</dbReference>
<keyword evidence="6" id="KW-1185">Reference proteome</keyword>
<dbReference type="PANTHER" id="PTHR48078">
    <property type="entry name" value="THREONINE DEHYDRATASE, MITOCHONDRIAL-RELATED"/>
    <property type="match status" value="1"/>
</dbReference>
<reference evidence="5" key="1">
    <citation type="journal article" date="2014" name="Int. J. Syst. Evol. Microbiol.">
        <title>Complete genome sequence of Corynebacterium casei LMG S-19264T (=DSM 44701T), isolated from a smear-ripened cheese.</title>
        <authorList>
            <consortium name="US DOE Joint Genome Institute (JGI-PGF)"/>
            <person name="Walter F."/>
            <person name="Albersmeier A."/>
            <person name="Kalinowski J."/>
            <person name="Ruckert C."/>
        </authorList>
    </citation>
    <scope>NUCLEOTIDE SEQUENCE</scope>
    <source>
        <strain evidence="5">CGMCC 1.12214</strain>
    </source>
</reference>
<reference evidence="5" key="2">
    <citation type="submission" date="2020-09" db="EMBL/GenBank/DDBJ databases">
        <authorList>
            <person name="Sun Q."/>
            <person name="Zhou Y."/>
        </authorList>
    </citation>
    <scope>NUCLEOTIDE SEQUENCE</scope>
    <source>
        <strain evidence="5">CGMCC 1.12214</strain>
    </source>
</reference>
<dbReference type="RefSeq" id="WP_188520144.1">
    <property type="nucleotide sequence ID" value="NZ_BMES01000003.1"/>
</dbReference>
<dbReference type="EMBL" id="BMES01000003">
    <property type="protein sequence ID" value="GGH33425.1"/>
    <property type="molecule type" value="Genomic_DNA"/>
</dbReference>
<keyword evidence="3" id="KW-0456">Lyase</keyword>
<keyword evidence="2" id="KW-0663">Pyridoxal phosphate</keyword>
<dbReference type="InterPro" id="IPR050147">
    <property type="entry name" value="Ser/Thr_Dehydratase"/>
</dbReference>
<dbReference type="Pfam" id="PF00291">
    <property type="entry name" value="PALP"/>
    <property type="match status" value="1"/>
</dbReference>
<evidence type="ECO:0000256" key="2">
    <source>
        <dbReference type="ARBA" id="ARBA00022898"/>
    </source>
</evidence>
<dbReference type="NCBIfam" id="NF006094">
    <property type="entry name" value="PRK08246.1"/>
    <property type="match status" value="1"/>
</dbReference>
<dbReference type="GO" id="GO:0006567">
    <property type="term" value="P:L-threonine catabolic process"/>
    <property type="evidence" value="ECO:0007669"/>
    <property type="project" value="TreeGrafter"/>
</dbReference>
<dbReference type="GO" id="GO:0004794">
    <property type="term" value="F:threonine deaminase activity"/>
    <property type="evidence" value="ECO:0007669"/>
    <property type="project" value="TreeGrafter"/>
</dbReference>
<accession>A0A917ICP2</accession>
<dbReference type="GO" id="GO:0003941">
    <property type="term" value="F:L-serine ammonia-lyase activity"/>
    <property type="evidence" value="ECO:0007669"/>
    <property type="project" value="TreeGrafter"/>
</dbReference>
<comment type="caution">
    <text evidence="5">The sequence shown here is derived from an EMBL/GenBank/DDBJ whole genome shotgun (WGS) entry which is preliminary data.</text>
</comment>
<dbReference type="Proteomes" id="UP000603912">
    <property type="component" value="Unassembled WGS sequence"/>
</dbReference>
<dbReference type="GO" id="GO:0006565">
    <property type="term" value="P:L-serine catabolic process"/>
    <property type="evidence" value="ECO:0007669"/>
    <property type="project" value="TreeGrafter"/>
</dbReference>
<proteinExistence type="predicted"/>
<protein>
    <submittedName>
        <fullName evidence="5">Threonine dehydratase</fullName>
    </submittedName>
</protein>
<organism evidence="5 6">
    <name type="scientific">Alsobacter metallidurans</name>
    <dbReference type="NCBI Taxonomy" id="340221"/>
    <lineage>
        <taxon>Bacteria</taxon>
        <taxon>Pseudomonadati</taxon>
        <taxon>Pseudomonadota</taxon>
        <taxon>Alphaproteobacteria</taxon>
        <taxon>Hyphomicrobiales</taxon>
        <taxon>Alsobacteraceae</taxon>
        <taxon>Alsobacter</taxon>
    </lineage>
</organism>
<evidence type="ECO:0000259" key="4">
    <source>
        <dbReference type="Pfam" id="PF00291"/>
    </source>
</evidence>
<gene>
    <name evidence="5" type="ORF">GCM10007036_46030</name>
</gene>
<dbReference type="Gene3D" id="3.40.50.1100">
    <property type="match status" value="2"/>
</dbReference>
<evidence type="ECO:0000256" key="1">
    <source>
        <dbReference type="ARBA" id="ARBA00001933"/>
    </source>
</evidence>
<name>A0A917ICP2_9HYPH</name>
<dbReference type="InterPro" id="IPR001926">
    <property type="entry name" value="TrpB-like_PALP"/>
</dbReference>
<evidence type="ECO:0000256" key="3">
    <source>
        <dbReference type="ARBA" id="ARBA00023239"/>
    </source>
</evidence>
<dbReference type="GO" id="GO:0009097">
    <property type="term" value="P:isoleucine biosynthetic process"/>
    <property type="evidence" value="ECO:0007669"/>
    <property type="project" value="TreeGrafter"/>
</dbReference>
<feature type="domain" description="Tryptophan synthase beta chain-like PALP" evidence="4">
    <location>
        <begin position="17"/>
        <end position="304"/>
    </location>
</feature>
<dbReference type="AlphaFoldDB" id="A0A917ICP2"/>
<evidence type="ECO:0000313" key="6">
    <source>
        <dbReference type="Proteomes" id="UP000603912"/>
    </source>
</evidence>